<dbReference type="EMBL" id="JACSDY010000001">
    <property type="protein sequence ID" value="KAF7438452.1"/>
    <property type="molecule type" value="Genomic_DNA"/>
</dbReference>
<feature type="compositionally biased region" description="Basic and acidic residues" evidence="1">
    <location>
        <begin position="1"/>
        <end position="10"/>
    </location>
</feature>
<sequence length="87" mass="9914">MSDVEEKEKEEKEEEEEVEEEEVTRTRVENHSRVKGYLRGDPKFPLVENVPLLAKQSFPPVHPILSATNSQAERVIARKTEGNANSP</sequence>
<dbReference type="AlphaFoldDB" id="A0A834UGU0"/>
<reference evidence="2" key="1">
    <citation type="journal article" date="2020" name="G3 (Bethesda)">
        <title>High-Quality Assemblies for Three Invasive Social Wasps from the &lt;i&gt;Vespula&lt;/i&gt; Genus.</title>
        <authorList>
            <person name="Harrop T.W.R."/>
            <person name="Guhlin J."/>
            <person name="McLaughlin G.M."/>
            <person name="Permina E."/>
            <person name="Stockwell P."/>
            <person name="Gilligan J."/>
            <person name="Le Lec M.F."/>
            <person name="Gruber M.A.M."/>
            <person name="Quinn O."/>
            <person name="Lovegrove M."/>
            <person name="Duncan E.J."/>
            <person name="Remnant E.J."/>
            <person name="Van Eeckhoven J."/>
            <person name="Graham B."/>
            <person name="Knapp R.A."/>
            <person name="Langford K.W."/>
            <person name="Kronenberg Z."/>
            <person name="Press M.O."/>
            <person name="Eacker S.M."/>
            <person name="Wilson-Rankin E.E."/>
            <person name="Purcell J."/>
            <person name="Lester P.J."/>
            <person name="Dearden P.K."/>
        </authorList>
    </citation>
    <scope>NUCLEOTIDE SEQUENCE</scope>
    <source>
        <strain evidence="2">Volc-1</strain>
    </source>
</reference>
<feature type="compositionally biased region" description="Acidic residues" evidence="1">
    <location>
        <begin position="11"/>
        <end position="22"/>
    </location>
</feature>
<evidence type="ECO:0000313" key="3">
    <source>
        <dbReference type="Proteomes" id="UP000600918"/>
    </source>
</evidence>
<dbReference type="Proteomes" id="UP000600918">
    <property type="component" value="Unassembled WGS sequence"/>
</dbReference>
<name>A0A834UGU0_VESPE</name>
<comment type="caution">
    <text evidence="2">The sequence shown here is derived from an EMBL/GenBank/DDBJ whole genome shotgun (WGS) entry which is preliminary data.</text>
</comment>
<evidence type="ECO:0000313" key="2">
    <source>
        <dbReference type="EMBL" id="KAF7438452.1"/>
    </source>
</evidence>
<organism evidence="2 3">
    <name type="scientific">Vespula pensylvanica</name>
    <name type="common">Western yellow jacket</name>
    <name type="synonym">Wasp</name>
    <dbReference type="NCBI Taxonomy" id="30213"/>
    <lineage>
        <taxon>Eukaryota</taxon>
        <taxon>Metazoa</taxon>
        <taxon>Ecdysozoa</taxon>
        <taxon>Arthropoda</taxon>
        <taxon>Hexapoda</taxon>
        <taxon>Insecta</taxon>
        <taxon>Pterygota</taxon>
        <taxon>Neoptera</taxon>
        <taxon>Endopterygota</taxon>
        <taxon>Hymenoptera</taxon>
        <taxon>Apocrita</taxon>
        <taxon>Aculeata</taxon>
        <taxon>Vespoidea</taxon>
        <taxon>Vespidae</taxon>
        <taxon>Vespinae</taxon>
        <taxon>Vespula</taxon>
    </lineage>
</organism>
<evidence type="ECO:0000256" key="1">
    <source>
        <dbReference type="SAM" id="MobiDB-lite"/>
    </source>
</evidence>
<proteinExistence type="predicted"/>
<gene>
    <name evidence="2" type="ORF">H0235_000843</name>
</gene>
<keyword evidence="3" id="KW-1185">Reference proteome</keyword>
<feature type="compositionally biased region" description="Basic and acidic residues" evidence="1">
    <location>
        <begin position="23"/>
        <end position="41"/>
    </location>
</feature>
<protein>
    <submittedName>
        <fullName evidence="2">Uncharacterized protein</fullName>
    </submittedName>
</protein>
<feature type="region of interest" description="Disordered" evidence="1">
    <location>
        <begin position="1"/>
        <end position="41"/>
    </location>
</feature>
<accession>A0A834UGU0</accession>